<evidence type="ECO:0000256" key="15">
    <source>
        <dbReference type="RuleBase" id="RU366061"/>
    </source>
</evidence>
<comment type="cofactor">
    <cofactor evidence="15">
        <name>Fe(2+)</name>
        <dbReference type="ChEBI" id="CHEBI:29033"/>
    </cofactor>
    <text evidence="15">Binds 1 Fe(2+) ion per subunit.</text>
</comment>
<dbReference type="GO" id="GO:0032453">
    <property type="term" value="F:histone H3K4 demethylase activity"/>
    <property type="evidence" value="ECO:0007669"/>
    <property type="project" value="TreeGrafter"/>
</dbReference>
<keyword evidence="8 15" id="KW-0805">Transcription regulation</keyword>
<dbReference type="EMBL" id="JAACNH010000002">
    <property type="protein sequence ID" value="KAG8450300.1"/>
    <property type="molecule type" value="Genomic_DNA"/>
</dbReference>
<evidence type="ECO:0000256" key="13">
    <source>
        <dbReference type="ARBA" id="ARBA00047687"/>
    </source>
</evidence>
<evidence type="ECO:0000256" key="8">
    <source>
        <dbReference type="ARBA" id="ARBA00023015"/>
    </source>
</evidence>
<evidence type="ECO:0000256" key="2">
    <source>
        <dbReference type="ARBA" id="ARBA00022517"/>
    </source>
</evidence>
<evidence type="ECO:0000256" key="14">
    <source>
        <dbReference type="ARBA" id="ARBA00049465"/>
    </source>
</evidence>
<feature type="domain" description="JmjC" evidence="17">
    <location>
        <begin position="133"/>
        <end position="268"/>
    </location>
</feature>
<dbReference type="EMBL" id="JAACNH010000002">
    <property type="protein sequence ID" value="KAG8450299.1"/>
    <property type="molecule type" value="Genomic_DNA"/>
</dbReference>
<feature type="compositionally biased region" description="Basic and acidic residues" evidence="16">
    <location>
        <begin position="7"/>
        <end position="28"/>
    </location>
</feature>
<keyword evidence="4 15" id="KW-0479">Metal-binding</keyword>
<evidence type="ECO:0000313" key="19">
    <source>
        <dbReference type="Proteomes" id="UP000812440"/>
    </source>
</evidence>
<comment type="catalytic activity">
    <reaction evidence="13">
        <text>L-histidyl-[ribosomal protein uL15] + 2-oxoglutarate + O2 = (3S)-3-hydroxy-L-histidyl-[ribosomal protein uL15] + succinate + CO2</text>
        <dbReference type="Rhea" id="RHEA:54024"/>
        <dbReference type="Rhea" id="RHEA-COMP:13760"/>
        <dbReference type="Rhea" id="RHEA-COMP:13761"/>
        <dbReference type="ChEBI" id="CHEBI:15379"/>
        <dbReference type="ChEBI" id="CHEBI:16526"/>
        <dbReference type="ChEBI" id="CHEBI:16810"/>
        <dbReference type="ChEBI" id="CHEBI:29979"/>
        <dbReference type="ChEBI" id="CHEBI:30031"/>
        <dbReference type="ChEBI" id="CHEBI:138021"/>
    </reaction>
</comment>
<comment type="caution">
    <text evidence="18">The sequence shown here is derived from an EMBL/GenBank/DDBJ whole genome shotgun (WGS) entry which is preliminary data.</text>
</comment>
<dbReference type="AlphaFoldDB" id="A0A8T2JYN5"/>
<accession>A0A8T2JYN5</accession>
<dbReference type="PROSITE" id="PS51184">
    <property type="entry name" value="JMJC"/>
    <property type="match status" value="1"/>
</dbReference>
<keyword evidence="9 15" id="KW-0804">Transcription</keyword>
<dbReference type="GO" id="GO:0036139">
    <property type="term" value="F:peptidyl-histidine dioxygenase activity"/>
    <property type="evidence" value="ECO:0007669"/>
    <property type="project" value="UniProtKB-EC"/>
</dbReference>
<evidence type="ECO:0000256" key="5">
    <source>
        <dbReference type="ARBA" id="ARBA00022964"/>
    </source>
</evidence>
<gene>
    <name evidence="18" type="ORF">GDO86_002812</name>
</gene>
<evidence type="ECO:0000256" key="4">
    <source>
        <dbReference type="ARBA" id="ARBA00022723"/>
    </source>
</evidence>
<evidence type="ECO:0000256" key="10">
    <source>
        <dbReference type="ARBA" id="ARBA00023242"/>
    </source>
</evidence>
<dbReference type="PANTHER" id="PTHR13096:SF7">
    <property type="entry name" value="RIBOSOMAL OXYGENASE 2"/>
    <property type="match status" value="1"/>
</dbReference>
<dbReference type="GO" id="GO:0005506">
    <property type="term" value="F:iron ion binding"/>
    <property type="evidence" value="ECO:0007669"/>
    <property type="project" value="UniProtKB-UniRule"/>
</dbReference>
<evidence type="ECO:0000256" key="3">
    <source>
        <dbReference type="ARBA" id="ARBA00022553"/>
    </source>
</evidence>
<feature type="region of interest" description="Disordered" evidence="16">
    <location>
        <begin position="1"/>
        <end position="29"/>
    </location>
</feature>
<dbReference type="Pfam" id="PF08007">
    <property type="entry name" value="JmjC_2"/>
    <property type="match status" value="1"/>
</dbReference>
<keyword evidence="7 15" id="KW-0408">Iron</keyword>
<evidence type="ECO:0000256" key="9">
    <source>
        <dbReference type="ARBA" id="ARBA00023163"/>
    </source>
</evidence>
<dbReference type="InterPro" id="IPR039994">
    <property type="entry name" value="NO66-like"/>
</dbReference>
<dbReference type="GO" id="GO:0042254">
    <property type="term" value="P:ribosome biogenesis"/>
    <property type="evidence" value="ECO:0007669"/>
    <property type="project" value="UniProtKB-KW"/>
</dbReference>
<sequence length="464" mass="53085">MPRRVRKGVDADHSKPKVAKQVEDDTKSPLDFTSPEKLFESFISPVTRDEFFRDYWENKPMLLQERGSEFAAYCQTLFRLSDLNPIAGGGIHFERDVNLFKCKDGKKVVLPRRGKATYVHLLKDFGSKKATIQFHQPQRFNDDLWHIIEKLECFFGTLVGSNVYITPQDSQGLPAHYDDVEVFILQLEGEKHWRLYSPVCPLARDYNVVPEDVIGSPTHDFVLKPGDLVYFPRGVIHQAHTLPGSSHSTHVTISTYQNNSWGDYIQDLLPGILFDAAKENIDLRRGIPRQQMMKIDPSSTAKQLSSLLSTVIKRLDENPHMRSLSMFRDFMGNRLPPFSHRKGLDQTPVLTGMPPTIGSMVQLQYRDYAFFTVDQVLESPDTKAELMVFVYHALRNSRETHMMGLEEEDHSVNGLRFPVSYINALKQLWASDPVLVQDLPLEKDEDKQNLALSLWTEGLLLVVP</sequence>
<keyword evidence="2" id="KW-0690">Ribosome biogenesis</keyword>
<dbReference type="SUPFAM" id="SSF51197">
    <property type="entry name" value="Clavaminate synthase-like"/>
    <property type="match status" value="1"/>
</dbReference>
<dbReference type="EC" id="1.14.11.-" evidence="15"/>
<keyword evidence="5 15" id="KW-0223">Dioxygenase</keyword>
<evidence type="ECO:0000256" key="11">
    <source>
        <dbReference type="ARBA" id="ARBA00034314"/>
    </source>
</evidence>
<dbReference type="EMBL" id="JAACNH010000002">
    <property type="protein sequence ID" value="KAG8450301.1"/>
    <property type="molecule type" value="Genomic_DNA"/>
</dbReference>
<organism evidence="18 19">
    <name type="scientific">Hymenochirus boettgeri</name>
    <name type="common">Congo dwarf clawed frog</name>
    <dbReference type="NCBI Taxonomy" id="247094"/>
    <lineage>
        <taxon>Eukaryota</taxon>
        <taxon>Metazoa</taxon>
        <taxon>Chordata</taxon>
        <taxon>Craniata</taxon>
        <taxon>Vertebrata</taxon>
        <taxon>Euteleostomi</taxon>
        <taxon>Amphibia</taxon>
        <taxon>Batrachia</taxon>
        <taxon>Anura</taxon>
        <taxon>Pipoidea</taxon>
        <taxon>Pipidae</taxon>
        <taxon>Pipinae</taxon>
        <taxon>Hymenochirus</taxon>
    </lineage>
</organism>
<comment type="catalytic activity">
    <reaction evidence="14">
        <text>L-histidyl-[protein] + 2-oxoglutarate + O2 = (3S)-3-hydroxy-L-histidyl-[protein] + succinate + CO2</text>
        <dbReference type="Rhea" id="RHEA:54256"/>
        <dbReference type="Rhea" id="RHEA-COMP:9745"/>
        <dbReference type="Rhea" id="RHEA-COMP:13840"/>
        <dbReference type="ChEBI" id="CHEBI:15379"/>
        <dbReference type="ChEBI" id="CHEBI:16526"/>
        <dbReference type="ChEBI" id="CHEBI:16810"/>
        <dbReference type="ChEBI" id="CHEBI:29979"/>
        <dbReference type="ChEBI" id="CHEBI:30031"/>
        <dbReference type="ChEBI" id="CHEBI:138021"/>
        <dbReference type="EC" id="1.14.11.79"/>
    </reaction>
</comment>
<keyword evidence="10 15" id="KW-0539">Nucleus</keyword>
<evidence type="ECO:0000256" key="6">
    <source>
        <dbReference type="ARBA" id="ARBA00023002"/>
    </source>
</evidence>
<dbReference type="OrthoDB" id="425950at2759"/>
<comment type="similarity">
    <text evidence="11">Belongs to the ROX family. MINA53 subfamily.</text>
</comment>
<keyword evidence="19" id="KW-1185">Reference proteome</keyword>
<dbReference type="Proteomes" id="UP000812440">
    <property type="component" value="Chromosome 2"/>
</dbReference>
<evidence type="ECO:0000256" key="16">
    <source>
        <dbReference type="SAM" id="MobiDB-lite"/>
    </source>
</evidence>
<evidence type="ECO:0000256" key="1">
    <source>
        <dbReference type="ARBA" id="ARBA00004604"/>
    </source>
</evidence>
<evidence type="ECO:0000259" key="17">
    <source>
        <dbReference type="PROSITE" id="PS51184"/>
    </source>
</evidence>
<reference evidence="18" key="1">
    <citation type="thesis" date="2020" institute="ProQuest LLC" country="789 East Eisenhower Parkway, Ann Arbor, MI, USA">
        <title>Comparative Genomics and Chromosome Evolution.</title>
        <authorList>
            <person name="Mudd A.B."/>
        </authorList>
    </citation>
    <scope>NUCLEOTIDE SEQUENCE</scope>
    <source>
        <strain evidence="18">Female2</strain>
        <tissue evidence="18">Blood</tissue>
    </source>
</reference>
<evidence type="ECO:0000256" key="7">
    <source>
        <dbReference type="ARBA" id="ARBA00023004"/>
    </source>
</evidence>
<dbReference type="PANTHER" id="PTHR13096">
    <property type="entry name" value="MINA53 MYC INDUCED NUCLEAR ANTIGEN"/>
    <property type="match status" value="1"/>
</dbReference>
<keyword evidence="3" id="KW-0597">Phosphoprotein</keyword>
<dbReference type="Gene3D" id="3.90.930.40">
    <property type="match status" value="1"/>
</dbReference>
<evidence type="ECO:0000313" key="18">
    <source>
        <dbReference type="EMBL" id="KAG8450299.1"/>
    </source>
</evidence>
<dbReference type="EMBL" id="JAACNH010000002">
    <property type="protein sequence ID" value="KAG8450302.1"/>
    <property type="molecule type" value="Genomic_DNA"/>
</dbReference>
<dbReference type="GO" id="GO:0005730">
    <property type="term" value="C:nucleolus"/>
    <property type="evidence" value="ECO:0007669"/>
    <property type="project" value="UniProtKB-SubCell"/>
</dbReference>
<name>A0A8T2JYN5_9PIPI</name>
<dbReference type="Gene3D" id="2.60.120.650">
    <property type="entry name" value="Cupin"/>
    <property type="match status" value="1"/>
</dbReference>
<evidence type="ECO:0000256" key="12">
    <source>
        <dbReference type="ARBA" id="ARBA00046256"/>
    </source>
</evidence>
<dbReference type="GO" id="GO:0051864">
    <property type="term" value="F:histone H3K36 demethylase activity"/>
    <property type="evidence" value="ECO:0007669"/>
    <property type="project" value="TreeGrafter"/>
</dbReference>
<comment type="function">
    <text evidence="12">Oxygenase that can act as both a histone lysine demethylase and a ribosomal histidine hydroxylase. Is involved in the demethylation of trimethylated 'Lys-9' on histone H3 (H3K9me3), leading to an increase in ribosomal RNA expression. Also catalyzes the hydroxylation of 60S ribosomal protein L27a on 'His-39'. May play an important role in cell growth and survival. May be involved in ribosome biogenesis, most likely during the assembly process of pre-ribosomal particles.</text>
</comment>
<protein>
    <recommendedName>
        <fullName evidence="15">Bifunctional lysine-specific demethylase and histidyl-hydroxylase</fullName>
        <ecNumber evidence="15">1.14.11.-</ecNumber>
    </recommendedName>
</protein>
<dbReference type="Pfam" id="PF20514">
    <property type="entry name" value="WHD_ROXA"/>
    <property type="match status" value="1"/>
</dbReference>
<dbReference type="InterPro" id="IPR003347">
    <property type="entry name" value="JmjC_dom"/>
</dbReference>
<keyword evidence="6 15" id="KW-0560">Oxidoreductase</keyword>
<dbReference type="InterPro" id="IPR046799">
    <property type="entry name" value="ROXA-like_wH"/>
</dbReference>
<comment type="subcellular location">
    <subcellularLocation>
        <location evidence="1">Nucleus</location>
        <location evidence="1">Nucleolus</location>
    </subcellularLocation>
</comment>
<proteinExistence type="inferred from homology"/>
<dbReference type="Gene3D" id="1.10.10.1500">
    <property type="entry name" value="JmjC domain-containing ribosomal oxygenase (ROX), dimer domain"/>
    <property type="match status" value="1"/>
</dbReference>